<feature type="compositionally biased region" description="Gly residues" evidence="1">
    <location>
        <begin position="99"/>
        <end position="128"/>
    </location>
</feature>
<feature type="compositionally biased region" description="Basic and acidic residues" evidence="1">
    <location>
        <begin position="59"/>
        <end position="68"/>
    </location>
</feature>
<name>A0A2Z6MU35_TRISU</name>
<feature type="chain" id="PRO_5016286568" description="Nodule-specific Glycine Rich Peptide" evidence="2">
    <location>
        <begin position="25"/>
        <end position="147"/>
    </location>
</feature>
<dbReference type="AlphaFoldDB" id="A0A2Z6MU35"/>
<reference evidence="4" key="1">
    <citation type="journal article" date="2017" name="Front. Plant Sci.">
        <title>Climate Clever Clovers: New Paradigm to Reduce the Environmental Footprint of Ruminants by Breeding Low Methanogenic Forages Utilizing Haplotype Variation.</title>
        <authorList>
            <person name="Kaur P."/>
            <person name="Appels R."/>
            <person name="Bayer P.E."/>
            <person name="Keeble-Gagnere G."/>
            <person name="Wang J."/>
            <person name="Hirakawa H."/>
            <person name="Shirasawa K."/>
            <person name="Vercoe P."/>
            <person name="Stefanova K."/>
            <person name="Durmic Z."/>
            <person name="Nichols P."/>
            <person name="Revell C."/>
            <person name="Isobe S.N."/>
            <person name="Edwards D."/>
            <person name="Erskine W."/>
        </authorList>
    </citation>
    <scope>NUCLEOTIDE SEQUENCE [LARGE SCALE GENOMIC DNA]</scope>
    <source>
        <strain evidence="4">cv. Daliak</strain>
    </source>
</reference>
<feature type="compositionally biased region" description="Gly residues" evidence="1">
    <location>
        <begin position="69"/>
        <end position="80"/>
    </location>
</feature>
<proteinExistence type="predicted"/>
<dbReference type="EMBL" id="DF973247">
    <property type="protein sequence ID" value="GAU22429.1"/>
    <property type="molecule type" value="Genomic_DNA"/>
</dbReference>
<evidence type="ECO:0000256" key="2">
    <source>
        <dbReference type="SAM" id="SignalP"/>
    </source>
</evidence>
<feature type="compositionally biased region" description="Gly residues" evidence="1">
    <location>
        <begin position="137"/>
        <end position="147"/>
    </location>
</feature>
<feature type="region of interest" description="Disordered" evidence="1">
    <location>
        <begin position="59"/>
        <end position="82"/>
    </location>
</feature>
<accession>A0A2Z6MU35</accession>
<keyword evidence="2" id="KW-0732">Signal</keyword>
<dbReference type="OrthoDB" id="1449013at2759"/>
<evidence type="ECO:0000313" key="3">
    <source>
        <dbReference type="EMBL" id="GAU22429.1"/>
    </source>
</evidence>
<protein>
    <recommendedName>
        <fullName evidence="5">Nodule-specific Glycine Rich Peptide</fullName>
    </recommendedName>
</protein>
<feature type="region of interest" description="Disordered" evidence="1">
    <location>
        <begin position="95"/>
        <end position="147"/>
    </location>
</feature>
<feature type="signal peptide" evidence="2">
    <location>
        <begin position="1"/>
        <end position="24"/>
    </location>
</feature>
<evidence type="ECO:0008006" key="5">
    <source>
        <dbReference type="Google" id="ProtNLM"/>
    </source>
</evidence>
<sequence length="147" mass="15178">MKTKHFILLCFFALLLIFVVPIEPSKDVKKIGETEESKTSIGVDCYAYWSGRNAIWKGGEDGKNERCGGGKGGGGGGGKGFNTLMWKKVKSRGTEWWKGGKGSGNRNVGGGGYVQPIPGGGNGVGGGNVKNIPNGVNEGGSGKGDNG</sequence>
<dbReference type="Proteomes" id="UP000242715">
    <property type="component" value="Unassembled WGS sequence"/>
</dbReference>
<keyword evidence="4" id="KW-1185">Reference proteome</keyword>
<evidence type="ECO:0000256" key="1">
    <source>
        <dbReference type="SAM" id="MobiDB-lite"/>
    </source>
</evidence>
<organism evidence="3 4">
    <name type="scientific">Trifolium subterraneum</name>
    <name type="common">Subterranean clover</name>
    <dbReference type="NCBI Taxonomy" id="3900"/>
    <lineage>
        <taxon>Eukaryota</taxon>
        <taxon>Viridiplantae</taxon>
        <taxon>Streptophyta</taxon>
        <taxon>Embryophyta</taxon>
        <taxon>Tracheophyta</taxon>
        <taxon>Spermatophyta</taxon>
        <taxon>Magnoliopsida</taxon>
        <taxon>eudicotyledons</taxon>
        <taxon>Gunneridae</taxon>
        <taxon>Pentapetalae</taxon>
        <taxon>rosids</taxon>
        <taxon>fabids</taxon>
        <taxon>Fabales</taxon>
        <taxon>Fabaceae</taxon>
        <taxon>Papilionoideae</taxon>
        <taxon>50 kb inversion clade</taxon>
        <taxon>NPAAA clade</taxon>
        <taxon>Hologalegina</taxon>
        <taxon>IRL clade</taxon>
        <taxon>Trifolieae</taxon>
        <taxon>Trifolium</taxon>
    </lineage>
</organism>
<evidence type="ECO:0000313" key="4">
    <source>
        <dbReference type="Proteomes" id="UP000242715"/>
    </source>
</evidence>
<gene>
    <name evidence="3" type="ORF">TSUD_123160</name>
</gene>